<dbReference type="HOGENOM" id="CLU_029957_0_0_1"/>
<feature type="compositionally biased region" description="Pro residues" evidence="1">
    <location>
        <begin position="565"/>
        <end position="576"/>
    </location>
</feature>
<feature type="compositionally biased region" description="Gly residues" evidence="1">
    <location>
        <begin position="446"/>
        <end position="455"/>
    </location>
</feature>
<organism evidence="4 5">
    <name type="scientific">Eutypa lata (strain UCR-EL1)</name>
    <name type="common">Grapevine dieback disease fungus</name>
    <name type="synonym">Eutypa armeniacae</name>
    <dbReference type="NCBI Taxonomy" id="1287681"/>
    <lineage>
        <taxon>Eukaryota</taxon>
        <taxon>Fungi</taxon>
        <taxon>Dikarya</taxon>
        <taxon>Ascomycota</taxon>
        <taxon>Pezizomycotina</taxon>
        <taxon>Sordariomycetes</taxon>
        <taxon>Xylariomycetidae</taxon>
        <taxon>Xylariales</taxon>
        <taxon>Diatrypaceae</taxon>
        <taxon>Eutypa</taxon>
    </lineage>
</organism>
<evidence type="ECO:0000256" key="2">
    <source>
        <dbReference type="SAM" id="Phobius"/>
    </source>
</evidence>
<evidence type="ECO:0000313" key="4">
    <source>
        <dbReference type="EMBL" id="EMR70865.1"/>
    </source>
</evidence>
<dbReference type="Proteomes" id="UP000012174">
    <property type="component" value="Unassembled WGS sequence"/>
</dbReference>
<feature type="region of interest" description="Disordered" evidence="1">
    <location>
        <begin position="346"/>
        <end position="377"/>
    </location>
</feature>
<feature type="region of interest" description="Disordered" evidence="1">
    <location>
        <begin position="157"/>
        <end position="188"/>
    </location>
</feature>
<reference evidence="5" key="1">
    <citation type="journal article" date="2013" name="Genome Announc.">
        <title>Draft genome sequence of the grapevine dieback fungus Eutypa lata UCR-EL1.</title>
        <authorList>
            <person name="Blanco-Ulate B."/>
            <person name="Rolshausen P.E."/>
            <person name="Cantu D."/>
        </authorList>
    </citation>
    <scope>NUCLEOTIDE SEQUENCE [LARGE SCALE GENOMIC DNA]</scope>
    <source>
        <strain evidence="5">UCR-EL1</strain>
    </source>
</reference>
<dbReference type="EMBL" id="KB705756">
    <property type="protein sequence ID" value="EMR70865.1"/>
    <property type="molecule type" value="Genomic_DNA"/>
</dbReference>
<name>M7TW27_EUTLA</name>
<proteinExistence type="predicted"/>
<gene>
    <name evidence="4" type="ORF">UCREL1_2096</name>
</gene>
<feature type="compositionally biased region" description="Low complexity" evidence="1">
    <location>
        <begin position="157"/>
        <end position="180"/>
    </location>
</feature>
<dbReference type="eggNOG" id="ENOG502RJED">
    <property type="taxonomic scope" value="Eukaryota"/>
</dbReference>
<dbReference type="KEGG" id="ela:UCREL1_2096"/>
<dbReference type="OMA" id="FATHEYD"/>
<feature type="transmembrane region" description="Helical" evidence="2">
    <location>
        <begin position="319"/>
        <end position="339"/>
    </location>
</feature>
<evidence type="ECO:0000256" key="1">
    <source>
        <dbReference type="SAM" id="MobiDB-lite"/>
    </source>
</evidence>
<keyword evidence="2" id="KW-1133">Transmembrane helix</keyword>
<keyword evidence="2" id="KW-0472">Membrane</keyword>
<dbReference type="OrthoDB" id="4499262at2759"/>
<feature type="region of interest" description="Disordered" evidence="1">
    <location>
        <begin position="423"/>
        <end position="462"/>
    </location>
</feature>
<dbReference type="AlphaFoldDB" id="M7TW27"/>
<feature type="chain" id="PRO_5004086201" evidence="3">
    <location>
        <begin position="27"/>
        <end position="602"/>
    </location>
</feature>
<feature type="region of interest" description="Disordered" evidence="1">
    <location>
        <begin position="538"/>
        <end position="602"/>
    </location>
</feature>
<evidence type="ECO:0000256" key="3">
    <source>
        <dbReference type="SAM" id="SignalP"/>
    </source>
</evidence>
<accession>M7TW27</accession>
<feature type="compositionally biased region" description="Basic and acidic residues" evidence="1">
    <location>
        <begin position="538"/>
        <end position="553"/>
    </location>
</feature>
<keyword evidence="5" id="KW-1185">Reference proteome</keyword>
<keyword evidence="2" id="KW-0812">Transmembrane</keyword>
<evidence type="ECO:0000313" key="5">
    <source>
        <dbReference type="Proteomes" id="UP000012174"/>
    </source>
</evidence>
<keyword evidence="3" id="KW-0732">Signal</keyword>
<feature type="signal peptide" evidence="3">
    <location>
        <begin position="1"/>
        <end position="26"/>
    </location>
</feature>
<sequence>MAPHHRASSRLFDLLLTASSLNCARARGNQDFAAIDNAAILPTNGFSSSYPRFYLPAIPAFPAPGGGNQPHLRFQRRQDDDDGDIQAINCGDDSHNCLDAGPDGAAVCCPNDRYCFVNSDLDVKCCAIGNVCSDQTPCTEGMNYCVASQTVTTTITPAPSTAASSGSRSTTTGSAASSSDDSGEESTPEVVVTISTVPACCNRPCGTDQFLCPSAFGAQCCAYGARCGTSGNCLSDVTSTAPPVVNPVPSGCSYTYQFACDPREGLGCCASGQTCRSPSYCDGDAAIPSVTGANGDIIEPVDGDGGGGGGLSSGAKAGIGIGVAVAVLAVITAVVAFCLRRRSKRRMPNSTGGRYETPTLLSGGHPNDSGANNQNYRMNNVGGGVAASGGGSGSGGYAARMRDRFIGPMSPGAQLFRRGGIGTAADSEMSGPTSVGGSYGNAAGSGVPGSNGGGARPQPHQTGLVYDYFGPVAVSGPYTDTLVGSPPERRDAAVNMYPQNAEDIMVPVEIDSTRNEDRVDVAGSASGKTGDEINAIKEREMKEKKEAARKAEENAYGPFELVGSPPLPAAASPSPPLSTAEGGEPRSFGTVSPSPEPTRSLH</sequence>
<protein>
    <submittedName>
        <fullName evidence="4">Uncharacterized protein</fullName>
    </submittedName>
</protein>